<evidence type="ECO:0000313" key="7">
    <source>
        <dbReference type="EMBL" id="GMM46911.1"/>
    </source>
</evidence>
<accession>A0AAV5R6L6</accession>
<organism evidence="7 8">
    <name type="scientific">Pichia kluyveri</name>
    <name type="common">Yeast</name>
    <dbReference type="NCBI Taxonomy" id="36015"/>
    <lineage>
        <taxon>Eukaryota</taxon>
        <taxon>Fungi</taxon>
        <taxon>Dikarya</taxon>
        <taxon>Ascomycota</taxon>
        <taxon>Saccharomycotina</taxon>
        <taxon>Pichiomycetes</taxon>
        <taxon>Pichiales</taxon>
        <taxon>Pichiaceae</taxon>
        <taxon>Pichia</taxon>
    </lineage>
</organism>
<evidence type="ECO:0000256" key="2">
    <source>
        <dbReference type="ARBA" id="ARBA00004584"/>
    </source>
</evidence>
<keyword evidence="5" id="KW-0539">Nucleus</keyword>
<dbReference type="GO" id="GO:0000776">
    <property type="term" value="C:kinetochore"/>
    <property type="evidence" value="ECO:0007669"/>
    <property type="project" value="InterPro"/>
</dbReference>
<evidence type="ECO:0000313" key="8">
    <source>
        <dbReference type="Proteomes" id="UP001378960"/>
    </source>
</evidence>
<proteinExistence type="inferred from homology"/>
<evidence type="ECO:0000256" key="1">
    <source>
        <dbReference type="ARBA" id="ARBA00004123"/>
    </source>
</evidence>
<sequence>MNEIRNEIKILNDEINNYSKFDNLINTIYNEYKDEDEDENIPNNIENLIFIENINRFNGITVFPIDNNINQLGIRFDVFNQSYKKFNPTHYIILEYTSIKDDNHHWEIIHHTLPSSIDIMHYQLLYLHNVNPNDNNTPDASSIPQFNLINKFAMRILQCLYSNL</sequence>
<keyword evidence="6" id="KW-0137">Centromere</keyword>
<comment type="subcellular location">
    <subcellularLocation>
        <location evidence="2">Chromosome</location>
        <location evidence="2">Centromere</location>
    </subcellularLocation>
    <subcellularLocation>
        <location evidence="1">Nucleus</location>
    </subcellularLocation>
</comment>
<evidence type="ECO:0000256" key="5">
    <source>
        <dbReference type="ARBA" id="ARBA00023242"/>
    </source>
</evidence>
<dbReference type="InterPro" id="IPR018464">
    <property type="entry name" value="CENP-O"/>
</dbReference>
<keyword evidence="8" id="KW-1185">Reference proteome</keyword>
<dbReference type="GO" id="GO:0005634">
    <property type="term" value="C:nucleus"/>
    <property type="evidence" value="ECO:0007669"/>
    <property type="project" value="UniProtKB-SubCell"/>
</dbReference>
<comment type="caution">
    <text evidence="7">The sequence shown here is derived from an EMBL/GenBank/DDBJ whole genome shotgun (WGS) entry which is preliminary data.</text>
</comment>
<evidence type="ECO:0000256" key="3">
    <source>
        <dbReference type="ARBA" id="ARBA00007321"/>
    </source>
</evidence>
<dbReference type="EMBL" id="BTGB01000005">
    <property type="protein sequence ID" value="GMM46911.1"/>
    <property type="molecule type" value="Genomic_DNA"/>
</dbReference>
<comment type="similarity">
    <text evidence="3">Belongs to the CENP-O/MCM21 family.</text>
</comment>
<evidence type="ECO:0000256" key="4">
    <source>
        <dbReference type="ARBA" id="ARBA00022454"/>
    </source>
</evidence>
<dbReference type="Pfam" id="PF09496">
    <property type="entry name" value="CENP-O"/>
    <property type="match status" value="1"/>
</dbReference>
<evidence type="ECO:0000256" key="6">
    <source>
        <dbReference type="ARBA" id="ARBA00023328"/>
    </source>
</evidence>
<gene>
    <name evidence="7" type="ORF">DAPK24_034860</name>
</gene>
<keyword evidence="4" id="KW-0158">Chromosome</keyword>
<protein>
    <submittedName>
        <fullName evidence="7">Uncharacterized protein</fullName>
    </submittedName>
</protein>
<dbReference type="AlphaFoldDB" id="A0AAV5R6L6"/>
<name>A0AAV5R6L6_PICKL</name>
<dbReference type="Proteomes" id="UP001378960">
    <property type="component" value="Unassembled WGS sequence"/>
</dbReference>
<reference evidence="7 8" key="1">
    <citation type="journal article" date="2023" name="Elife">
        <title>Identification of key yeast species and microbe-microbe interactions impacting larval growth of Drosophila in the wild.</title>
        <authorList>
            <person name="Mure A."/>
            <person name="Sugiura Y."/>
            <person name="Maeda R."/>
            <person name="Honda K."/>
            <person name="Sakurai N."/>
            <person name="Takahashi Y."/>
            <person name="Watada M."/>
            <person name="Katoh T."/>
            <person name="Gotoh A."/>
            <person name="Gotoh Y."/>
            <person name="Taniguchi I."/>
            <person name="Nakamura K."/>
            <person name="Hayashi T."/>
            <person name="Katayama T."/>
            <person name="Uemura T."/>
            <person name="Hattori Y."/>
        </authorList>
    </citation>
    <scope>NUCLEOTIDE SEQUENCE [LARGE SCALE GENOMIC DNA]</scope>
    <source>
        <strain evidence="7 8">PK-24</strain>
    </source>
</reference>